<reference evidence="2 3" key="1">
    <citation type="journal article" date="2018" name="PLoS Genet.">
        <title>Population sequencing reveals clonal diversity and ancestral inbreeding in the grapevine cultivar Chardonnay.</title>
        <authorList>
            <person name="Roach M.J."/>
            <person name="Johnson D.L."/>
            <person name="Bohlmann J."/>
            <person name="van Vuuren H.J."/>
            <person name="Jones S.J."/>
            <person name="Pretorius I.S."/>
            <person name="Schmidt S.A."/>
            <person name="Borneman A.R."/>
        </authorList>
    </citation>
    <scope>NUCLEOTIDE SEQUENCE [LARGE SCALE GENOMIC DNA]</scope>
    <source>
        <strain evidence="3">cv. Chardonnay</strain>
        <tissue evidence="2">Leaf</tissue>
    </source>
</reference>
<name>A0A438CXW4_VITVI</name>
<proteinExistence type="predicted"/>
<comment type="caution">
    <text evidence="2">The sequence shown here is derived from an EMBL/GenBank/DDBJ whole genome shotgun (WGS) entry which is preliminary data.</text>
</comment>
<dbReference type="Proteomes" id="UP000288805">
    <property type="component" value="Unassembled WGS sequence"/>
</dbReference>
<organism evidence="2 3">
    <name type="scientific">Vitis vinifera</name>
    <name type="common">Grape</name>
    <dbReference type="NCBI Taxonomy" id="29760"/>
    <lineage>
        <taxon>Eukaryota</taxon>
        <taxon>Viridiplantae</taxon>
        <taxon>Streptophyta</taxon>
        <taxon>Embryophyta</taxon>
        <taxon>Tracheophyta</taxon>
        <taxon>Spermatophyta</taxon>
        <taxon>Magnoliopsida</taxon>
        <taxon>eudicotyledons</taxon>
        <taxon>Gunneridae</taxon>
        <taxon>Pentapetalae</taxon>
        <taxon>rosids</taxon>
        <taxon>Vitales</taxon>
        <taxon>Vitaceae</taxon>
        <taxon>Viteae</taxon>
        <taxon>Vitis</taxon>
    </lineage>
</organism>
<evidence type="ECO:0000313" key="3">
    <source>
        <dbReference type="Proteomes" id="UP000288805"/>
    </source>
</evidence>
<dbReference type="EMBL" id="QGNW01001920">
    <property type="protein sequence ID" value="RVW28044.1"/>
    <property type="molecule type" value="Genomic_DNA"/>
</dbReference>
<evidence type="ECO:0000256" key="1">
    <source>
        <dbReference type="SAM" id="MobiDB-lite"/>
    </source>
</evidence>
<protein>
    <submittedName>
        <fullName evidence="2">Uncharacterized protein</fullName>
    </submittedName>
</protein>
<dbReference type="AlphaFoldDB" id="A0A438CXW4"/>
<accession>A0A438CXW4</accession>
<gene>
    <name evidence="2" type="ORF">CK203_097972</name>
</gene>
<evidence type="ECO:0000313" key="2">
    <source>
        <dbReference type="EMBL" id="RVW28044.1"/>
    </source>
</evidence>
<sequence>MLRQALGGNRLIATSTVCSPTKKKPDAKTVKKAPTLAPVSLSASTSFVFVSLASTALNSEVELVVPRIIYEPKGEKDMAVNLRASFKERQHKCLSESIVVATLLAKRPCSKETREAPAPDTPLMLISLTDVAGPNNVLVAKSPIRKDTCPTQYGAPTGPDPTDDDLDKKDATAPLRSPNWEEMAEMLKQMEIPSSSSHPDSLSALPNPSFLTFNRYRTTWLKRCRSQVTKAMGAFITEQMGGNEELRAKLEWVESDLAIAQKVAADGAEAVR</sequence>
<feature type="region of interest" description="Disordered" evidence="1">
    <location>
        <begin position="148"/>
        <end position="176"/>
    </location>
</feature>